<dbReference type="KEGG" id="hba:Hbal_0083"/>
<organism evidence="2 3">
    <name type="scientific">Hirschia baltica (strain ATCC 49814 / DSM 5838 / IFAM 1418)</name>
    <dbReference type="NCBI Taxonomy" id="582402"/>
    <lineage>
        <taxon>Bacteria</taxon>
        <taxon>Pseudomonadati</taxon>
        <taxon>Pseudomonadota</taxon>
        <taxon>Alphaproteobacteria</taxon>
        <taxon>Hyphomonadales</taxon>
        <taxon>Hyphomonadaceae</taxon>
        <taxon>Hirschia</taxon>
    </lineage>
</organism>
<accession>C6XKV6</accession>
<dbReference type="EMBL" id="CP001678">
    <property type="protein sequence ID" value="ACT57785.1"/>
    <property type="molecule type" value="Genomic_DNA"/>
</dbReference>
<keyword evidence="1" id="KW-0812">Transmembrane</keyword>
<evidence type="ECO:0008006" key="4">
    <source>
        <dbReference type="Google" id="ProtNLM"/>
    </source>
</evidence>
<feature type="transmembrane region" description="Helical" evidence="1">
    <location>
        <begin position="59"/>
        <end position="77"/>
    </location>
</feature>
<keyword evidence="3" id="KW-1185">Reference proteome</keyword>
<dbReference type="OrthoDB" id="9839477at2"/>
<gene>
    <name evidence="2" type="ordered locus">Hbal_0083</name>
</gene>
<dbReference type="RefSeq" id="WP_012777943.1">
    <property type="nucleotide sequence ID" value="NC_012982.1"/>
</dbReference>
<proteinExistence type="predicted"/>
<keyword evidence="1" id="KW-0472">Membrane</keyword>
<name>C6XKV6_HIRBI</name>
<evidence type="ECO:0000313" key="3">
    <source>
        <dbReference type="Proteomes" id="UP000002745"/>
    </source>
</evidence>
<evidence type="ECO:0000313" key="2">
    <source>
        <dbReference type="EMBL" id="ACT57785.1"/>
    </source>
</evidence>
<feature type="transmembrane region" description="Helical" evidence="1">
    <location>
        <begin position="7"/>
        <end position="29"/>
    </location>
</feature>
<feature type="transmembrane region" description="Helical" evidence="1">
    <location>
        <begin position="140"/>
        <end position="162"/>
    </location>
</feature>
<dbReference type="AlphaFoldDB" id="C6XKV6"/>
<keyword evidence="1" id="KW-1133">Transmembrane helix</keyword>
<protein>
    <recommendedName>
        <fullName evidence="4">Transmembrane protein</fullName>
    </recommendedName>
</protein>
<evidence type="ECO:0000256" key="1">
    <source>
        <dbReference type="SAM" id="Phobius"/>
    </source>
</evidence>
<reference evidence="3" key="1">
    <citation type="journal article" date="2011" name="J. Bacteriol.">
        <title>Genome sequences of eight morphologically diverse alphaproteobacteria.</title>
        <authorList>
            <consortium name="US DOE Joint Genome Institute"/>
            <person name="Brown P.J."/>
            <person name="Kysela D.T."/>
            <person name="Buechlein A."/>
            <person name="Hemmerich C."/>
            <person name="Brun Y.V."/>
        </authorList>
    </citation>
    <scope>NUCLEOTIDE SEQUENCE [LARGE SCALE GENOMIC DNA]</scope>
    <source>
        <strain evidence="3">ATCC 49814 / DSM 5838 / IFAM 1418</strain>
    </source>
</reference>
<sequence>MALSHAITFISWLIFIIAGLSFCDLHGVLPPLPKLIQTLLNQWQLYLHEPLSGFVGPKIFGLIDLMIAGGMVVYSLFRQKSRLNRIHKDLAIALSQQPEAAASLGMSFNASDTKAVYKLIERVKTDNIQADPPHLPRSNWLFTSQSMAMVAVLFFTSIWVFVNQLL</sequence>
<dbReference type="Proteomes" id="UP000002745">
    <property type="component" value="Chromosome"/>
</dbReference>
<dbReference type="HOGENOM" id="CLU_1600453_0_0_5"/>
<dbReference type="STRING" id="582402.Hbal_0083"/>